<name>A0A963YSV8_9PROT</name>
<evidence type="ECO:0000256" key="2">
    <source>
        <dbReference type="ARBA" id="ARBA00009840"/>
    </source>
</evidence>
<dbReference type="InterPro" id="IPR003798">
    <property type="entry name" value="DNA_recombination_RmuC"/>
</dbReference>
<dbReference type="EMBL" id="JAESVB010000006">
    <property type="protein sequence ID" value="MCB8876454.1"/>
    <property type="molecule type" value="Genomic_DNA"/>
</dbReference>
<keyword evidence="7" id="KW-1185">Reference proteome</keyword>
<evidence type="ECO:0000256" key="4">
    <source>
        <dbReference type="ARBA" id="ARBA00023054"/>
    </source>
</evidence>
<reference evidence="6" key="1">
    <citation type="journal article" date="2021" name="Microorganisms">
        <title>Acidisoma silvae sp. nov. and Acidisomacellulosilytica sp. nov., Two Acidophilic Bacteria Isolated from Decaying Wood, Hydrolyzing Cellulose and Producing Poly-3-hydroxybutyrate.</title>
        <authorList>
            <person name="Mieszkin S."/>
            <person name="Pouder E."/>
            <person name="Uroz S."/>
            <person name="Simon-Colin C."/>
            <person name="Alain K."/>
        </authorList>
    </citation>
    <scope>NUCLEOTIDE SEQUENCE</scope>
    <source>
        <strain evidence="6">HW T2.11</strain>
    </source>
</reference>
<proteinExistence type="inferred from homology"/>
<protein>
    <recommendedName>
        <fullName evidence="3">DNA recombination protein RmuC homolog</fullName>
    </recommendedName>
</protein>
<accession>A0A963YSV8</accession>
<sequence>MTSDIIALILGLIGLGLGLIAFVTARGGGAAREQAAEKLRLQAEQILAGIRSEADSTRGQISAAERGLTAAIQTGTTGALTKAFEQITQATTAVGASMDTMRQSAVEEQRRIGATLDLQLTTLRESNEKRLAEMQATVNEQLHAAVEKQMEQSFARVVDQFTAVQKALGDVQAVTAQIGDIKRLFTNVKTRGGWGEAQLRAMLEDVLPAGSFEANRKLRDDTDDMVDFAVAMPMRGGAKVWLPVDAKFPVEDYERLIAAAEAGDAEGERLARRGLERRLRDESRKIYEKYINPPVTVEFGVLYLATDGLYAEVARVPGLLEEMSRECRVMILGPSLFPALLRTVQLGHVTLALEEKADQIRALLGATKTEMLKMDVVLGKLAKNASVMTNTIETARTRARAVGRKLKGLEAIDAAQADELLELEASLPALEQDDA</sequence>
<dbReference type="RefSeq" id="WP_227322109.1">
    <property type="nucleotide sequence ID" value="NZ_JAESVB010000006.1"/>
</dbReference>
<gene>
    <name evidence="6" type="primary">rmuC</name>
    <name evidence="6" type="ORF">ASILVAE211_14770</name>
</gene>
<evidence type="ECO:0000256" key="3">
    <source>
        <dbReference type="ARBA" id="ARBA00021840"/>
    </source>
</evidence>
<organism evidence="6 7">
    <name type="scientific">Acidisoma silvae</name>
    <dbReference type="NCBI Taxonomy" id="2802396"/>
    <lineage>
        <taxon>Bacteria</taxon>
        <taxon>Pseudomonadati</taxon>
        <taxon>Pseudomonadota</taxon>
        <taxon>Alphaproteobacteria</taxon>
        <taxon>Acetobacterales</taxon>
        <taxon>Acidocellaceae</taxon>
        <taxon>Acidisoma</taxon>
    </lineage>
</organism>
<reference evidence="6" key="2">
    <citation type="submission" date="2021-01" db="EMBL/GenBank/DDBJ databases">
        <authorList>
            <person name="Mieszkin S."/>
            <person name="Pouder E."/>
            <person name="Alain K."/>
        </authorList>
    </citation>
    <scope>NUCLEOTIDE SEQUENCE</scope>
    <source>
        <strain evidence="6">HW T2.11</strain>
    </source>
</reference>
<dbReference type="GO" id="GO:0006310">
    <property type="term" value="P:DNA recombination"/>
    <property type="evidence" value="ECO:0007669"/>
    <property type="project" value="UniProtKB-KW"/>
</dbReference>
<dbReference type="PANTHER" id="PTHR30563">
    <property type="entry name" value="DNA RECOMBINATION PROTEIN RMUC"/>
    <property type="match status" value="1"/>
</dbReference>
<evidence type="ECO:0000256" key="5">
    <source>
        <dbReference type="ARBA" id="ARBA00023172"/>
    </source>
</evidence>
<dbReference type="AlphaFoldDB" id="A0A963YSV8"/>
<keyword evidence="5" id="KW-0233">DNA recombination</keyword>
<evidence type="ECO:0000313" key="6">
    <source>
        <dbReference type="EMBL" id="MCB8876454.1"/>
    </source>
</evidence>
<comment type="function">
    <text evidence="1">Involved in DNA recombination.</text>
</comment>
<comment type="caution">
    <text evidence="6">The sequence shown here is derived from an EMBL/GenBank/DDBJ whole genome shotgun (WGS) entry which is preliminary data.</text>
</comment>
<dbReference type="Proteomes" id="UP000708298">
    <property type="component" value="Unassembled WGS sequence"/>
</dbReference>
<keyword evidence="4" id="KW-0175">Coiled coil</keyword>
<dbReference type="PANTHER" id="PTHR30563:SF0">
    <property type="entry name" value="DNA RECOMBINATION PROTEIN RMUC"/>
    <property type="match status" value="1"/>
</dbReference>
<evidence type="ECO:0000256" key="1">
    <source>
        <dbReference type="ARBA" id="ARBA00003416"/>
    </source>
</evidence>
<dbReference type="Pfam" id="PF02646">
    <property type="entry name" value="RmuC"/>
    <property type="match status" value="1"/>
</dbReference>
<evidence type="ECO:0000313" key="7">
    <source>
        <dbReference type="Proteomes" id="UP000708298"/>
    </source>
</evidence>
<comment type="similarity">
    <text evidence="2">Belongs to the RmuC family.</text>
</comment>